<feature type="compositionally biased region" description="Low complexity" evidence="1">
    <location>
        <begin position="51"/>
        <end position="65"/>
    </location>
</feature>
<organism evidence="2 3">
    <name type="scientific">Panagrolaimus davidi</name>
    <dbReference type="NCBI Taxonomy" id="227884"/>
    <lineage>
        <taxon>Eukaryota</taxon>
        <taxon>Metazoa</taxon>
        <taxon>Ecdysozoa</taxon>
        <taxon>Nematoda</taxon>
        <taxon>Chromadorea</taxon>
        <taxon>Rhabditida</taxon>
        <taxon>Tylenchina</taxon>
        <taxon>Panagrolaimomorpha</taxon>
        <taxon>Panagrolaimoidea</taxon>
        <taxon>Panagrolaimidae</taxon>
        <taxon>Panagrolaimus</taxon>
    </lineage>
</organism>
<accession>A0A914PFW0</accession>
<evidence type="ECO:0000256" key="1">
    <source>
        <dbReference type="SAM" id="MobiDB-lite"/>
    </source>
</evidence>
<evidence type="ECO:0000313" key="2">
    <source>
        <dbReference type="Proteomes" id="UP000887578"/>
    </source>
</evidence>
<feature type="region of interest" description="Disordered" evidence="1">
    <location>
        <begin position="1"/>
        <end position="65"/>
    </location>
</feature>
<sequence>MHSKPFPSAPHSLTSSPQKFSNLLSTPISRTRASSTSSRFLNDTLKLTQPLVSRRSSTSGPSTSLSVAATVPTYSLKKKKHGGSSTSMISNKSLKVTPNNSRKASVAYLSEVRYLY</sequence>
<feature type="compositionally biased region" description="Polar residues" evidence="1">
    <location>
        <begin position="83"/>
        <end position="102"/>
    </location>
</feature>
<feature type="region of interest" description="Disordered" evidence="1">
    <location>
        <begin position="77"/>
        <end position="102"/>
    </location>
</feature>
<feature type="compositionally biased region" description="Polar residues" evidence="1">
    <location>
        <begin position="11"/>
        <end position="24"/>
    </location>
</feature>
<name>A0A914PFW0_9BILA</name>
<feature type="compositionally biased region" description="Low complexity" evidence="1">
    <location>
        <begin position="25"/>
        <end position="39"/>
    </location>
</feature>
<keyword evidence="2" id="KW-1185">Reference proteome</keyword>
<protein>
    <submittedName>
        <fullName evidence="3">Uncharacterized protein</fullName>
    </submittedName>
</protein>
<dbReference type="Proteomes" id="UP000887578">
    <property type="component" value="Unplaced"/>
</dbReference>
<dbReference type="AlphaFoldDB" id="A0A914PFW0"/>
<dbReference type="WBParaSite" id="PDA_v2.g1446.t1">
    <property type="protein sequence ID" value="PDA_v2.g1446.t1"/>
    <property type="gene ID" value="PDA_v2.g1446"/>
</dbReference>
<proteinExistence type="predicted"/>
<evidence type="ECO:0000313" key="3">
    <source>
        <dbReference type="WBParaSite" id="PDA_v2.g1446.t1"/>
    </source>
</evidence>
<reference evidence="3" key="1">
    <citation type="submission" date="2022-11" db="UniProtKB">
        <authorList>
            <consortium name="WormBaseParasite"/>
        </authorList>
    </citation>
    <scope>IDENTIFICATION</scope>
</reference>